<dbReference type="OrthoDB" id="2431379at2759"/>
<gene>
    <name evidence="1" type="ORF">DERYTH_LOCUS2690</name>
</gene>
<accession>A0A9N8ZIA8</accession>
<sequence>MELIEEELGIEYEKNTEDKPDRAGIKLEKDINIVSKSDNASENTNNYQYGQLDPCKTTWAKAFTEVVDNKLIEFEYNFYQIHFDELLEGINYFLVAESEKAYFHISFILKHWYKNEFINAVAVDKLFLRRKLLEKNSSTLSLFSFLDVANLWNTILNEASIQAVAKAIGCKQSIKQTLLGLVCKYIEVVNYDDLNNLKILIKIKK</sequence>
<protein>
    <submittedName>
        <fullName evidence="1">26413_t:CDS:1</fullName>
    </submittedName>
</protein>
<keyword evidence="2" id="KW-1185">Reference proteome</keyword>
<proteinExistence type="predicted"/>
<evidence type="ECO:0000313" key="1">
    <source>
        <dbReference type="EMBL" id="CAG8496741.1"/>
    </source>
</evidence>
<reference evidence="1" key="1">
    <citation type="submission" date="2021-06" db="EMBL/GenBank/DDBJ databases">
        <authorList>
            <person name="Kallberg Y."/>
            <person name="Tangrot J."/>
            <person name="Rosling A."/>
        </authorList>
    </citation>
    <scope>NUCLEOTIDE SEQUENCE</scope>
    <source>
        <strain evidence="1">MA453B</strain>
    </source>
</reference>
<comment type="caution">
    <text evidence="1">The sequence shown here is derived from an EMBL/GenBank/DDBJ whole genome shotgun (WGS) entry which is preliminary data.</text>
</comment>
<organism evidence="1 2">
    <name type="scientific">Dentiscutata erythropus</name>
    <dbReference type="NCBI Taxonomy" id="1348616"/>
    <lineage>
        <taxon>Eukaryota</taxon>
        <taxon>Fungi</taxon>
        <taxon>Fungi incertae sedis</taxon>
        <taxon>Mucoromycota</taxon>
        <taxon>Glomeromycotina</taxon>
        <taxon>Glomeromycetes</taxon>
        <taxon>Diversisporales</taxon>
        <taxon>Gigasporaceae</taxon>
        <taxon>Dentiscutata</taxon>
    </lineage>
</organism>
<name>A0A9N8ZIA8_9GLOM</name>
<dbReference type="AlphaFoldDB" id="A0A9N8ZIA8"/>
<evidence type="ECO:0000313" key="2">
    <source>
        <dbReference type="Proteomes" id="UP000789405"/>
    </source>
</evidence>
<dbReference type="EMBL" id="CAJVPY010000880">
    <property type="protein sequence ID" value="CAG8496741.1"/>
    <property type="molecule type" value="Genomic_DNA"/>
</dbReference>
<dbReference type="Proteomes" id="UP000789405">
    <property type="component" value="Unassembled WGS sequence"/>
</dbReference>